<sequence length="262" mass="29362">RLFDSRGLPCSHIFHVMKEEHVDHIPSTLILSRWTKDAKLDYLNMVDVNGSVDSDMIELARFGAYCSVLTSFCKEASKKNGVYGDIMDDLMNLKRKYCNVEDPIVTQKSTVGDPIPIKSKGAPKKKKNDTKVVRHCTKCKSTTHNARTCLDKKRKSCNDESSVQNKCPEQPKDRGETSLQKKKKCSDQPKNQGESSVHKKCSEQPKDRGANVTTTAHVDVTSTSRQFSPMYGLQPMHVPPVYPIYGMSVGENSNSCYGLLQQ</sequence>
<dbReference type="Proteomes" id="UP000236291">
    <property type="component" value="Unassembled WGS sequence"/>
</dbReference>
<gene>
    <name evidence="2" type="ORF">L195_g049660</name>
</gene>
<feature type="non-terminal residue" evidence="2">
    <location>
        <position position="1"/>
    </location>
</feature>
<dbReference type="PANTHER" id="PTHR47718">
    <property type="entry name" value="OS01G0519700 PROTEIN"/>
    <property type="match status" value="1"/>
</dbReference>
<dbReference type="AlphaFoldDB" id="A0A2K3JPT8"/>
<protein>
    <recommendedName>
        <fullName evidence="4">Protein FAR1-RELATED SEQUENCE</fullName>
    </recommendedName>
</protein>
<comment type="caution">
    <text evidence="2">The sequence shown here is derived from an EMBL/GenBank/DDBJ whole genome shotgun (WGS) entry which is preliminary data.</text>
</comment>
<dbReference type="EMBL" id="ASHM01073738">
    <property type="protein sequence ID" value="PNX56026.1"/>
    <property type="molecule type" value="Genomic_DNA"/>
</dbReference>
<accession>A0A2K3JPT8</accession>
<reference evidence="2 3" key="1">
    <citation type="journal article" date="2014" name="Am. J. Bot.">
        <title>Genome assembly and annotation for red clover (Trifolium pratense; Fabaceae).</title>
        <authorList>
            <person name="Istvanek J."/>
            <person name="Jaros M."/>
            <person name="Krenek A."/>
            <person name="Repkova J."/>
        </authorList>
    </citation>
    <scope>NUCLEOTIDE SEQUENCE [LARGE SCALE GENOMIC DNA]</scope>
    <source>
        <strain evidence="3">cv. Tatra</strain>
        <tissue evidence="2">Young leaves</tissue>
    </source>
</reference>
<organism evidence="2 3">
    <name type="scientific">Trifolium pratense</name>
    <name type="common">Red clover</name>
    <dbReference type="NCBI Taxonomy" id="57577"/>
    <lineage>
        <taxon>Eukaryota</taxon>
        <taxon>Viridiplantae</taxon>
        <taxon>Streptophyta</taxon>
        <taxon>Embryophyta</taxon>
        <taxon>Tracheophyta</taxon>
        <taxon>Spermatophyta</taxon>
        <taxon>Magnoliopsida</taxon>
        <taxon>eudicotyledons</taxon>
        <taxon>Gunneridae</taxon>
        <taxon>Pentapetalae</taxon>
        <taxon>rosids</taxon>
        <taxon>fabids</taxon>
        <taxon>Fabales</taxon>
        <taxon>Fabaceae</taxon>
        <taxon>Papilionoideae</taxon>
        <taxon>50 kb inversion clade</taxon>
        <taxon>NPAAA clade</taxon>
        <taxon>Hologalegina</taxon>
        <taxon>IRL clade</taxon>
        <taxon>Trifolieae</taxon>
        <taxon>Trifolium</taxon>
    </lineage>
</organism>
<evidence type="ECO:0000313" key="2">
    <source>
        <dbReference type="EMBL" id="PNX56026.1"/>
    </source>
</evidence>
<feature type="region of interest" description="Disordered" evidence="1">
    <location>
        <begin position="110"/>
        <end position="129"/>
    </location>
</feature>
<dbReference type="ExpressionAtlas" id="A0A2K3JPT8">
    <property type="expression patterns" value="baseline"/>
</dbReference>
<reference evidence="2 3" key="2">
    <citation type="journal article" date="2017" name="Front. Plant Sci.">
        <title>Gene Classification and Mining of Molecular Markers Useful in Red Clover (Trifolium pratense) Breeding.</title>
        <authorList>
            <person name="Istvanek J."/>
            <person name="Dluhosova J."/>
            <person name="Dluhos P."/>
            <person name="Patkova L."/>
            <person name="Nedelnik J."/>
            <person name="Repkova J."/>
        </authorList>
    </citation>
    <scope>NUCLEOTIDE SEQUENCE [LARGE SCALE GENOMIC DNA]</scope>
    <source>
        <strain evidence="3">cv. Tatra</strain>
        <tissue evidence="2">Young leaves</tissue>
    </source>
</reference>
<evidence type="ECO:0000256" key="1">
    <source>
        <dbReference type="SAM" id="MobiDB-lite"/>
    </source>
</evidence>
<proteinExistence type="predicted"/>
<feature type="region of interest" description="Disordered" evidence="1">
    <location>
        <begin position="159"/>
        <end position="215"/>
    </location>
</feature>
<evidence type="ECO:0008006" key="4">
    <source>
        <dbReference type="Google" id="ProtNLM"/>
    </source>
</evidence>
<evidence type="ECO:0000313" key="3">
    <source>
        <dbReference type="Proteomes" id="UP000236291"/>
    </source>
</evidence>
<name>A0A2K3JPT8_TRIPR</name>
<feature type="compositionally biased region" description="Basic and acidic residues" evidence="1">
    <location>
        <begin position="196"/>
        <end position="209"/>
    </location>
</feature>
<feature type="non-terminal residue" evidence="2">
    <location>
        <position position="262"/>
    </location>
</feature>